<feature type="domain" description="DM14" evidence="2">
    <location>
        <begin position="226"/>
        <end position="284"/>
    </location>
</feature>
<organism evidence="3 4">
    <name type="scientific">Mycetomoellerius zeteki</name>
    <dbReference type="NCBI Taxonomy" id="64791"/>
    <lineage>
        <taxon>Eukaryota</taxon>
        <taxon>Metazoa</taxon>
        <taxon>Ecdysozoa</taxon>
        <taxon>Arthropoda</taxon>
        <taxon>Hexapoda</taxon>
        <taxon>Insecta</taxon>
        <taxon>Pterygota</taxon>
        <taxon>Neoptera</taxon>
        <taxon>Endopterygota</taxon>
        <taxon>Hymenoptera</taxon>
        <taxon>Apocrita</taxon>
        <taxon>Aculeata</taxon>
        <taxon>Formicoidea</taxon>
        <taxon>Formicidae</taxon>
        <taxon>Myrmicinae</taxon>
        <taxon>Mycetomoellerius</taxon>
    </lineage>
</organism>
<dbReference type="SMART" id="SM00685">
    <property type="entry name" value="DM14"/>
    <property type="match status" value="4"/>
</dbReference>
<feature type="domain" description="DM14" evidence="2">
    <location>
        <begin position="433"/>
        <end position="489"/>
    </location>
</feature>
<feature type="region of interest" description="Disordered" evidence="1">
    <location>
        <begin position="276"/>
        <end position="300"/>
    </location>
</feature>
<feature type="region of interest" description="Disordered" evidence="1">
    <location>
        <begin position="505"/>
        <end position="542"/>
    </location>
</feature>
<feature type="compositionally biased region" description="Polar residues" evidence="1">
    <location>
        <begin position="286"/>
        <end position="296"/>
    </location>
</feature>
<feature type="domain" description="DM14" evidence="2">
    <location>
        <begin position="549"/>
        <end position="607"/>
    </location>
</feature>
<evidence type="ECO:0000313" key="4">
    <source>
        <dbReference type="Proteomes" id="UP000075809"/>
    </source>
</evidence>
<keyword evidence="4" id="KW-1185">Reference proteome</keyword>
<gene>
    <name evidence="3" type="ORF">ALC60_09047</name>
</gene>
<sequence length="884" mass="99780">MCMDEAALKANLTYNIHLDEVVGFEDHEHGKSFLSACNIAVIMLRGLYQSWKLVKLQAIGLNVIAFISDIGSNFVQMSEKLGVTTERPYFEVNNNRYGIFEVPDINIGNINSNMEDDDDDESLEVELAALAAGNDTSYKSRRSAARKTVTEVNLDEMVTGCLKDTNSDEELIEGDDDPVLLRELETLTGNDIVTEKADMPESMKEEQVEYDEHETKEEDNSIPKLIKLLQERLEIYEIAEEKAKRNNETSRARRYNRGIKILKEMLVSVQSGKSVNETDIPPALPSSATTESTVQNIEEKTSLPVKVSETIVTSDTSNNDNPSAPVEDITVDQEALDKLKKQQQKYKTAAIAWKRAGNKEQALQYVKTVKQFDIVIAAVAEGEKLDLSDMPPTPILPSPTSTATPAVKEENELQQQVSSIGPAKCNPENIEGALKERLEVYRRTKVAAEDEGNISKARRYGRICKQFEDAIKLYMHGKTAPLEELPVPPGFPPLILTPQNNDITVQPTSASESSENNIVKESVQPKPPIPPPRGQKSNQRITSRAEKQMLQLQLRQRELKQVALNAKKDGDMDLARDYLRQAKGIQPLIEASKAGLPVDMTSIPLSPLEKVELSIAQKDENFILISSQDFLEDLNGTDDTIYENLETQLMKQIKWCLSTRDHSKALGDVPGYNRWERLALNYTRDLDMLRVRKRDSLPPPQHHYETKTYQIVQSCTDLNDNDIEISIIRGINYSREADTYVMYEFPFPLDNHPVDRTLTIKDSANPEYQAIFLLNGIINRTSRQCQRAFKRHALKCEIWTKGCSLNPILCCTHPRGFFRSDSLLGTVMVKLQPLESQCTLHDSFPLMDGRKATGGKLELKVRLRNPILFKQIENITDKWLTIDQ</sequence>
<dbReference type="Pfam" id="PF21787">
    <property type="entry name" value="TNP-like_RNaseH_N"/>
    <property type="match status" value="1"/>
</dbReference>
<evidence type="ECO:0000256" key="1">
    <source>
        <dbReference type="SAM" id="MobiDB-lite"/>
    </source>
</evidence>
<evidence type="ECO:0000313" key="3">
    <source>
        <dbReference type="EMBL" id="KYQ51846.1"/>
    </source>
</evidence>
<dbReference type="STRING" id="64791.A0A151WVK9"/>
<dbReference type="GO" id="GO:0001227">
    <property type="term" value="F:DNA-binding transcription repressor activity, RNA polymerase II-specific"/>
    <property type="evidence" value="ECO:0007669"/>
    <property type="project" value="InterPro"/>
</dbReference>
<evidence type="ECO:0000259" key="2">
    <source>
        <dbReference type="SMART" id="SM00685"/>
    </source>
</evidence>
<proteinExistence type="predicted"/>
<dbReference type="PANTHER" id="PTHR13076:SF9">
    <property type="entry name" value="COILED-COIL AND C2 DOMAIN-CONTAINING PROTEIN 1-LIKE"/>
    <property type="match status" value="1"/>
</dbReference>
<accession>A0A151WVK9</accession>
<dbReference type="InterPro" id="IPR039725">
    <property type="entry name" value="CC2D1A/B"/>
</dbReference>
<dbReference type="Pfam" id="PF21528">
    <property type="entry name" value="CC2D1A-B_DM14"/>
    <property type="match status" value="2"/>
</dbReference>
<protein>
    <submittedName>
        <fullName evidence="3">Coiled-coil and C2 domain-containing protein 1-like protein</fullName>
    </submittedName>
</protein>
<feature type="compositionally biased region" description="Polar residues" evidence="1">
    <location>
        <begin position="505"/>
        <end position="519"/>
    </location>
</feature>
<dbReference type="AlphaFoldDB" id="A0A151WVK9"/>
<dbReference type="InterPro" id="IPR048365">
    <property type="entry name" value="TNP-like_RNaseH_N"/>
</dbReference>
<dbReference type="InterPro" id="IPR035892">
    <property type="entry name" value="C2_domain_sf"/>
</dbReference>
<dbReference type="PANTHER" id="PTHR13076">
    <property type="entry name" value="COILED-COIL AND C2 DOMAIN-CONTAINING PROTEIN 1-LIKE"/>
    <property type="match status" value="1"/>
</dbReference>
<feature type="domain" description="DM14" evidence="2">
    <location>
        <begin position="336"/>
        <end position="394"/>
    </location>
</feature>
<dbReference type="InterPro" id="IPR006608">
    <property type="entry name" value="CC2D1A/B_DM14"/>
</dbReference>
<dbReference type="SUPFAM" id="SSF49562">
    <property type="entry name" value="C2 domain (Calcium/lipid-binding domain, CaLB)"/>
    <property type="match status" value="1"/>
</dbReference>
<dbReference type="Gene3D" id="2.60.40.150">
    <property type="entry name" value="C2 domain"/>
    <property type="match status" value="1"/>
</dbReference>
<reference evidence="3 4" key="1">
    <citation type="submission" date="2015-09" db="EMBL/GenBank/DDBJ databases">
        <title>Trachymyrmex zeteki WGS genome.</title>
        <authorList>
            <person name="Nygaard S."/>
            <person name="Hu H."/>
            <person name="Boomsma J."/>
            <person name="Zhang G."/>
        </authorList>
    </citation>
    <scope>NUCLEOTIDE SEQUENCE [LARGE SCALE GENOMIC DNA]</scope>
    <source>
        <strain evidence="3">Tzet28-1</strain>
        <tissue evidence="3">Whole body</tissue>
    </source>
</reference>
<dbReference type="Proteomes" id="UP000075809">
    <property type="component" value="Unassembled WGS sequence"/>
</dbReference>
<dbReference type="EMBL" id="KQ982706">
    <property type="protein sequence ID" value="KYQ51846.1"/>
    <property type="molecule type" value="Genomic_DNA"/>
</dbReference>
<name>A0A151WVK9_9HYME</name>